<accession>A0A7R8VR21</accession>
<evidence type="ECO:0000256" key="1">
    <source>
        <dbReference type="SAM" id="MobiDB-lite"/>
    </source>
</evidence>
<name>A0A7R8VR21_TIMDO</name>
<evidence type="ECO:0000313" key="2">
    <source>
        <dbReference type="EMBL" id="CAD7201637.1"/>
    </source>
</evidence>
<gene>
    <name evidence="2" type="ORF">TDIB3V08_LOCUS7832</name>
</gene>
<dbReference type="EMBL" id="OA568548">
    <property type="protein sequence ID" value="CAD7201637.1"/>
    <property type="molecule type" value="Genomic_DNA"/>
</dbReference>
<sequence length="158" mass="17952">MAMEETRRANHEKALKRQAILGMSPRASVPEVSTSSQDRRGMRKVELEEEHTHTVMAGEYQSTRHRQLVYCENGALYREVTEADLAKIKLNIPVIGSLVSCENDALDHAATEESMQSLRRKSKILTEPSLQPATNNWPLWLNAQQFAITAPVLRNRDR</sequence>
<organism evidence="2">
    <name type="scientific">Timema douglasi</name>
    <name type="common">Walking stick</name>
    <dbReference type="NCBI Taxonomy" id="61478"/>
    <lineage>
        <taxon>Eukaryota</taxon>
        <taxon>Metazoa</taxon>
        <taxon>Ecdysozoa</taxon>
        <taxon>Arthropoda</taxon>
        <taxon>Hexapoda</taxon>
        <taxon>Insecta</taxon>
        <taxon>Pterygota</taxon>
        <taxon>Neoptera</taxon>
        <taxon>Polyneoptera</taxon>
        <taxon>Phasmatodea</taxon>
        <taxon>Timematodea</taxon>
        <taxon>Timematoidea</taxon>
        <taxon>Timematidae</taxon>
        <taxon>Timema</taxon>
    </lineage>
</organism>
<proteinExistence type="predicted"/>
<dbReference type="AlphaFoldDB" id="A0A7R8VR21"/>
<feature type="compositionally biased region" description="Basic and acidic residues" evidence="1">
    <location>
        <begin position="1"/>
        <end position="15"/>
    </location>
</feature>
<reference evidence="2" key="1">
    <citation type="submission" date="2020-11" db="EMBL/GenBank/DDBJ databases">
        <authorList>
            <person name="Tran Van P."/>
        </authorList>
    </citation>
    <scope>NUCLEOTIDE SEQUENCE</scope>
</reference>
<protein>
    <submittedName>
        <fullName evidence="2">Uncharacterized protein</fullName>
    </submittedName>
</protein>
<feature type="region of interest" description="Disordered" evidence="1">
    <location>
        <begin position="1"/>
        <end position="42"/>
    </location>
</feature>